<dbReference type="SMART" id="SM00813">
    <property type="entry name" value="Alpha-L-AF_C"/>
    <property type="match status" value="1"/>
</dbReference>
<accession>A0ABR9DND5</accession>
<evidence type="ECO:0000256" key="2">
    <source>
        <dbReference type="ARBA" id="ARBA00007186"/>
    </source>
</evidence>
<evidence type="ECO:0000256" key="1">
    <source>
        <dbReference type="ARBA" id="ARBA00001462"/>
    </source>
</evidence>
<dbReference type="Pfam" id="PF22848">
    <property type="entry name" value="ASD1_dom"/>
    <property type="match status" value="1"/>
</dbReference>
<comment type="caution">
    <text evidence="9">The sequence shown here is derived from an EMBL/GenBank/DDBJ whole genome shotgun (WGS) entry which is preliminary data.</text>
</comment>
<name>A0ABR9DND5_9MICO</name>
<sequence length="507" mass="55470">MTATSHTASLTLDPAFVVGPVRARTFGSFVEHLGRCVYTGIHDPGHATADADGFRGDVLELTKELGVSTVRYPGGNFVSGYRWEDGVGPVEQRPTRLDLAWHSSDPNTVGVDEFMRWAAKAEVEPMMAVNLGTRGVQEALDLLEYCNVPSGSYFSDLRRANGVEEPYRIKMWCLGNEMDGPWQIGHKTAEEYARLAAETARAMRMMDPNLELVVCGSSSSDMPTFGEWERVVLTEAYEFVDHVSAHAYYWEENGDLASFLASAVDMDHFVESVAATADAVRAAGKHTKRINISFDEWNVWYQKRAESRPPTGDDWPVAPVLLEDRYNVADAVVVGSLLISLLRHTDRVHAASLAQLVNVIAPIMTEPGGRSWRQTIFHPFALTSRFAAGEVLRIAIDSPREDTARFGEVPVLDAVATHDAETGDVTIFAVNRSVTSSVRLDADLRGFPGLRLVEAQTLSNPDHTWAATADDADSVVPVANDSAAVADGRVSAELPPVSWSVLRLARA</sequence>
<dbReference type="PANTHER" id="PTHR43576:SF3">
    <property type="entry name" value="ALPHA-L-ARABINOFURANOSIDASE C"/>
    <property type="match status" value="1"/>
</dbReference>
<evidence type="ECO:0000259" key="8">
    <source>
        <dbReference type="SMART" id="SM00813"/>
    </source>
</evidence>
<dbReference type="Proteomes" id="UP000642107">
    <property type="component" value="Unassembled WGS sequence"/>
</dbReference>
<dbReference type="InterPro" id="IPR017853">
    <property type="entry name" value="GH"/>
</dbReference>
<comment type="similarity">
    <text evidence="2">Belongs to the glycosyl hydrolase 51 family.</text>
</comment>
<dbReference type="RefSeq" id="WP_192278117.1">
    <property type="nucleotide sequence ID" value="NZ_JACZDF010000002.1"/>
</dbReference>
<keyword evidence="10" id="KW-1185">Reference proteome</keyword>
<protein>
    <recommendedName>
        <fullName evidence="4">non-reducing end alpha-L-arabinofuranosidase</fullName>
        <ecNumber evidence="4">3.2.1.55</ecNumber>
    </recommendedName>
</protein>
<evidence type="ECO:0000313" key="9">
    <source>
        <dbReference type="EMBL" id="MBD9698643.1"/>
    </source>
</evidence>
<dbReference type="PANTHER" id="PTHR43576">
    <property type="entry name" value="ALPHA-L-ARABINOFURANOSIDASE C-RELATED"/>
    <property type="match status" value="1"/>
</dbReference>
<dbReference type="EMBL" id="JACZDF010000002">
    <property type="protein sequence ID" value="MBD9698643.1"/>
    <property type="molecule type" value="Genomic_DNA"/>
</dbReference>
<dbReference type="EC" id="3.2.1.55" evidence="4"/>
<comment type="catalytic activity">
    <reaction evidence="1">
        <text>Hydrolysis of terminal non-reducing alpha-L-arabinofuranoside residues in alpha-L-arabinosides.</text>
        <dbReference type="EC" id="3.2.1.55"/>
    </reaction>
</comment>
<feature type="domain" description="Alpha-L-arabinofuranosidase C-terminal" evidence="8">
    <location>
        <begin position="295"/>
        <end position="498"/>
    </location>
</feature>
<dbReference type="Gene3D" id="3.20.20.80">
    <property type="entry name" value="Glycosidases"/>
    <property type="match status" value="1"/>
</dbReference>
<keyword evidence="6" id="KW-0119">Carbohydrate metabolism</keyword>
<comment type="subunit">
    <text evidence="3">Homohexamer; trimer of dimers.</text>
</comment>
<reference evidence="9 10" key="1">
    <citation type="submission" date="2020-09" db="EMBL/GenBank/DDBJ databases">
        <title>Flavimobilis rhizosphaerae sp. nov., isolated from rhizosphere soil of Spartina alterniflora.</title>
        <authorList>
            <person name="Hanqin C."/>
        </authorList>
    </citation>
    <scope>NUCLEOTIDE SEQUENCE [LARGE SCALE GENOMIC DNA]</scope>
    <source>
        <strain evidence="9 10">GY 10621</strain>
    </source>
</reference>
<dbReference type="Gene3D" id="2.60.40.1180">
    <property type="entry name" value="Golgi alpha-mannosidase II"/>
    <property type="match status" value="1"/>
</dbReference>
<organism evidence="9 10">
    <name type="scientific">Flavimobilis rhizosphaerae</name>
    <dbReference type="NCBI Taxonomy" id="2775421"/>
    <lineage>
        <taxon>Bacteria</taxon>
        <taxon>Bacillati</taxon>
        <taxon>Actinomycetota</taxon>
        <taxon>Actinomycetes</taxon>
        <taxon>Micrococcales</taxon>
        <taxon>Jonesiaceae</taxon>
        <taxon>Flavimobilis</taxon>
    </lineage>
</organism>
<evidence type="ECO:0000313" key="10">
    <source>
        <dbReference type="Proteomes" id="UP000642107"/>
    </source>
</evidence>
<dbReference type="Pfam" id="PF06964">
    <property type="entry name" value="Alpha-L-AF_C"/>
    <property type="match status" value="1"/>
</dbReference>
<keyword evidence="5" id="KW-0378">Hydrolase</keyword>
<evidence type="ECO:0000256" key="4">
    <source>
        <dbReference type="ARBA" id="ARBA00012670"/>
    </source>
</evidence>
<dbReference type="InterPro" id="IPR055235">
    <property type="entry name" value="ASD1_cat"/>
</dbReference>
<dbReference type="SUPFAM" id="SSF51445">
    <property type="entry name" value="(Trans)glycosidases"/>
    <property type="match status" value="1"/>
</dbReference>
<proteinExistence type="inferred from homology"/>
<dbReference type="InterPro" id="IPR013780">
    <property type="entry name" value="Glyco_hydro_b"/>
</dbReference>
<evidence type="ECO:0000256" key="5">
    <source>
        <dbReference type="ARBA" id="ARBA00022801"/>
    </source>
</evidence>
<evidence type="ECO:0000256" key="6">
    <source>
        <dbReference type="ARBA" id="ARBA00023277"/>
    </source>
</evidence>
<dbReference type="SUPFAM" id="SSF51011">
    <property type="entry name" value="Glycosyl hydrolase domain"/>
    <property type="match status" value="1"/>
</dbReference>
<evidence type="ECO:0000256" key="7">
    <source>
        <dbReference type="ARBA" id="ARBA00023295"/>
    </source>
</evidence>
<evidence type="ECO:0000256" key="3">
    <source>
        <dbReference type="ARBA" id="ARBA00011165"/>
    </source>
</evidence>
<dbReference type="InterPro" id="IPR010720">
    <property type="entry name" value="Alpha-L-AF_C"/>
</dbReference>
<keyword evidence="7" id="KW-0326">Glycosidase</keyword>
<gene>
    <name evidence="9" type="ORF">IGS67_03920</name>
</gene>